<dbReference type="Gene3D" id="1.20.1250.20">
    <property type="entry name" value="MFS general substrate transporter like domains"/>
    <property type="match status" value="1"/>
</dbReference>
<dbReference type="EMBL" id="LT550270">
    <property type="protein sequence ID" value="SAL95215.1"/>
    <property type="molecule type" value="Genomic_DNA"/>
</dbReference>
<feature type="compositionally biased region" description="Acidic residues" evidence="6">
    <location>
        <begin position="44"/>
        <end position="60"/>
    </location>
</feature>
<dbReference type="FunCoup" id="A0A163ITG9">
    <property type="interactions" value="109"/>
</dbReference>
<evidence type="ECO:0000256" key="4">
    <source>
        <dbReference type="ARBA" id="ARBA00022989"/>
    </source>
</evidence>
<evidence type="ECO:0000256" key="2">
    <source>
        <dbReference type="ARBA" id="ARBA00022448"/>
    </source>
</evidence>
<feature type="transmembrane region" description="Helical" evidence="7">
    <location>
        <begin position="332"/>
        <end position="352"/>
    </location>
</feature>
<keyword evidence="4 7" id="KW-1133">Transmembrane helix</keyword>
<organism evidence="8">
    <name type="scientific">Absidia glauca</name>
    <name type="common">Pin mould</name>
    <dbReference type="NCBI Taxonomy" id="4829"/>
    <lineage>
        <taxon>Eukaryota</taxon>
        <taxon>Fungi</taxon>
        <taxon>Fungi incertae sedis</taxon>
        <taxon>Mucoromycota</taxon>
        <taxon>Mucoromycotina</taxon>
        <taxon>Mucoromycetes</taxon>
        <taxon>Mucorales</taxon>
        <taxon>Cunninghamellaceae</taxon>
        <taxon>Absidia</taxon>
    </lineage>
</organism>
<keyword evidence="3 7" id="KW-0812">Transmembrane</keyword>
<evidence type="ECO:0008006" key="10">
    <source>
        <dbReference type="Google" id="ProtNLM"/>
    </source>
</evidence>
<feature type="transmembrane region" description="Helical" evidence="7">
    <location>
        <begin position="284"/>
        <end position="302"/>
    </location>
</feature>
<reference evidence="8" key="1">
    <citation type="submission" date="2016-04" db="EMBL/GenBank/DDBJ databases">
        <authorList>
            <person name="Evans L.H."/>
            <person name="Alamgir A."/>
            <person name="Owens N."/>
            <person name="Weber N.D."/>
            <person name="Virtaneva K."/>
            <person name="Barbian K."/>
            <person name="Babar A."/>
            <person name="Rosenke K."/>
        </authorList>
    </citation>
    <scope>NUCLEOTIDE SEQUENCE [LARGE SCALE GENOMIC DNA]</scope>
    <source>
        <strain evidence="8">CBS 101.48</strain>
    </source>
</reference>
<dbReference type="PANTHER" id="PTHR19432">
    <property type="entry name" value="SUGAR TRANSPORTER"/>
    <property type="match status" value="1"/>
</dbReference>
<dbReference type="OrthoDB" id="28755at2759"/>
<evidence type="ECO:0000313" key="8">
    <source>
        <dbReference type="EMBL" id="SAL95215.1"/>
    </source>
</evidence>
<feature type="transmembrane region" description="Helical" evidence="7">
    <location>
        <begin position="394"/>
        <end position="412"/>
    </location>
</feature>
<feature type="transmembrane region" description="Helical" evidence="7">
    <location>
        <begin position="418"/>
        <end position="440"/>
    </location>
</feature>
<dbReference type="Pfam" id="PF13347">
    <property type="entry name" value="MFS_2"/>
    <property type="match status" value="1"/>
</dbReference>
<feature type="region of interest" description="Disordered" evidence="6">
    <location>
        <begin position="39"/>
        <end position="67"/>
    </location>
</feature>
<dbReference type="InterPro" id="IPR036259">
    <property type="entry name" value="MFS_trans_sf"/>
</dbReference>
<proteinExistence type="predicted"/>
<evidence type="ECO:0000256" key="7">
    <source>
        <dbReference type="SAM" id="Phobius"/>
    </source>
</evidence>
<gene>
    <name evidence="8" type="primary">ABSGL_00533.1 scaffold 832</name>
</gene>
<feature type="transmembrane region" description="Helical" evidence="7">
    <location>
        <begin position="156"/>
        <end position="174"/>
    </location>
</feature>
<feature type="transmembrane region" description="Helical" evidence="7">
    <location>
        <begin position="194"/>
        <end position="213"/>
    </location>
</feature>
<name>A0A163ITG9_ABSGL</name>
<evidence type="ECO:0000313" key="9">
    <source>
        <dbReference type="Proteomes" id="UP000078561"/>
    </source>
</evidence>
<keyword evidence="2" id="KW-0813">Transport</keyword>
<evidence type="ECO:0000256" key="5">
    <source>
        <dbReference type="ARBA" id="ARBA00023136"/>
    </source>
</evidence>
<evidence type="ECO:0000256" key="6">
    <source>
        <dbReference type="SAM" id="MobiDB-lite"/>
    </source>
</evidence>
<sequence length="659" mass="71976">MPTVILSGVDKLATKNHNNHDTTAIPHLLTDEHHGSTYTSMDEGYADDADDADDNLDSDEQPMLPQTSLEKPLNATAIRGHSLTMKILFLTLSLAGLQFTWSVEMAYGTPYLLSLGLSKSHMSLVWIAGPLSGLIMQPIAGAFSDKCTSRWGRRRPYLVVGSVMVIASLLVIGWTREITALFVDDSEMGAFKKVSIAIAITSIYVLDFSINCVQASCRALIVDSLPPSQQEKGTAWAGRMLGLGNVLGYFISKDETSHLKTFKDIAANLWNLPLPIRQICNVQFFAWIGWFPFLFYSTTWVAEIYDKTALQHPSTGSGSGDTVGQATRAGSLAFLVYSVVSLVASFFIPLLIKSSHHDNDGGRRHNLAEFKIRGRTFSPGKYVHHLQCLTLPRMWTISHFIFCIAMLSTILVGDVAAASIVIGVCGLSWAVTMWAPFSLLGEYISQCEQHQQQDQQSDTLGMLHHQARSSRISLSAGGAGIGASGGIYQLVEEEEDRALLDGQDDYIQMEPYRSDTTSGGHMTQHQHQQQDPDQQILVVPIEQPTTIITTPTPSSPPSLDSIQPVYQSQQVPSTLSTPAVSTIPSAGIILGIHNMYIVLPQFLVTFFSSVLFHFLEKDNTDAQDGTSSDAIGVVLRFGAVMAAIAGFLSIKLPGNHRLD</sequence>
<keyword evidence="9" id="KW-1185">Reference proteome</keyword>
<dbReference type="SUPFAM" id="SSF103473">
    <property type="entry name" value="MFS general substrate transporter"/>
    <property type="match status" value="1"/>
</dbReference>
<protein>
    <recommendedName>
        <fullName evidence="10">Major facilitator superfamily (MFS) profile domain-containing protein</fullName>
    </recommendedName>
</protein>
<accession>A0A163ITG9</accession>
<comment type="subcellular location">
    <subcellularLocation>
        <location evidence="1">Membrane</location>
        <topology evidence="1">Multi-pass membrane protein</topology>
    </subcellularLocation>
</comment>
<keyword evidence="5 7" id="KW-0472">Membrane</keyword>
<feature type="transmembrane region" description="Helical" evidence="7">
    <location>
        <begin position="87"/>
        <end position="103"/>
    </location>
</feature>
<dbReference type="GO" id="GO:0005886">
    <property type="term" value="C:plasma membrane"/>
    <property type="evidence" value="ECO:0007669"/>
    <property type="project" value="TreeGrafter"/>
</dbReference>
<dbReference type="InParanoid" id="A0A163ITG9"/>
<dbReference type="Proteomes" id="UP000078561">
    <property type="component" value="Unassembled WGS sequence"/>
</dbReference>
<feature type="transmembrane region" description="Helical" evidence="7">
    <location>
        <begin position="630"/>
        <end position="650"/>
    </location>
</feature>
<evidence type="ECO:0000256" key="1">
    <source>
        <dbReference type="ARBA" id="ARBA00004141"/>
    </source>
</evidence>
<dbReference type="PANTHER" id="PTHR19432:SF76">
    <property type="entry name" value="TRANSPORTER, PUTATIVE (EUROFUNG)-RELATED"/>
    <property type="match status" value="1"/>
</dbReference>
<dbReference type="OMA" id="WVAEIYD"/>
<feature type="transmembrane region" description="Helical" evidence="7">
    <location>
        <begin position="123"/>
        <end position="144"/>
    </location>
</feature>
<feature type="transmembrane region" description="Helical" evidence="7">
    <location>
        <begin position="595"/>
        <end position="615"/>
    </location>
</feature>
<dbReference type="GO" id="GO:0008506">
    <property type="term" value="F:sucrose:proton symporter activity"/>
    <property type="evidence" value="ECO:0007669"/>
    <property type="project" value="TreeGrafter"/>
</dbReference>
<dbReference type="AlphaFoldDB" id="A0A163ITG9"/>
<evidence type="ECO:0000256" key="3">
    <source>
        <dbReference type="ARBA" id="ARBA00022692"/>
    </source>
</evidence>